<comment type="catalytic activity">
    <reaction evidence="1">
        <text>ATP + protein L-histidine = ADP + protein N-phospho-L-histidine.</text>
        <dbReference type="EC" id="2.7.13.3"/>
    </reaction>
</comment>
<dbReference type="PRINTS" id="PR00344">
    <property type="entry name" value="BCTRLSENSOR"/>
</dbReference>
<dbReference type="SUPFAM" id="SSF47384">
    <property type="entry name" value="Homodimeric domain of signal transducing histidine kinase"/>
    <property type="match status" value="1"/>
</dbReference>
<accession>A0A2U3K025</accession>
<dbReference type="Gene3D" id="3.30.565.10">
    <property type="entry name" value="Histidine kinase-like ATPase, C-terminal domain"/>
    <property type="match status" value="1"/>
</dbReference>
<dbReference type="SUPFAM" id="SSF55785">
    <property type="entry name" value="PYP-like sensor domain (PAS domain)"/>
    <property type="match status" value="1"/>
</dbReference>
<dbReference type="InterPro" id="IPR001789">
    <property type="entry name" value="Sig_transdc_resp-reg_receiver"/>
</dbReference>
<feature type="domain" description="Histidine kinase" evidence="10">
    <location>
        <begin position="285"/>
        <end position="508"/>
    </location>
</feature>
<dbReference type="Proteomes" id="UP000238701">
    <property type="component" value="Unassembled WGS sequence"/>
</dbReference>
<dbReference type="SMART" id="SM00387">
    <property type="entry name" value="HATPase_c"/>
    <property type="match status" value="1"/>
</dbReference>
<dbReference type="InterPro" id="IPR035965">
    <property type="entry name" value="PAS-like_dom_sf"/>
</dbReference>
<evidence type="ECO:0000256" key="9">
    <source>
        <dbReference type="PROSITE-ProRule" id="PRU00169"/>
    </source>
</evidence>
<keyword evidence="3 9" id="KW-0597">Phosphoprotein</keyword>
<dbReference type="NCBIfam" id="TIGR00229">
    <property type="entry name" value="sensory_box"/>
    <property type="match status" value="1"/>
</dbReference>
<evidence type="ECO:0000256" key="6">
    <source>
        <dbReference type="ARBA" id="ARBA00022777"/>
    </source>
</evidence>
<dbReference type="Pfam" id="PF02518">
    <property type="entry name" value="HATPase_c"/>
    <property type="match status" value="1"/>
</dbReference>
<dbReference type="InterPro" id="IPR000014">
    <property type="entry name" value="PAS"/>
</dbReference>
<dbReference type="OrthoDB" id="9761263at2"/>
<evidence type="ECO:0000256" key="8">
    <source>
        <dbReference type="ARBA" id="ARBA00023012"/>
    </source>
</evidence>
<dbReference type="InterPro" id="IPR000700">
    <property type="entry name" value="PAS-assoc_C"/>
</dbReference>
<proteinExistence type="predicted"/>
<feature type="domain" description="PAS" evidence="12">
    <location>
        <begin position="147"/>
        <end position="194"/>
    </location>
</feature>
<dbReference type="InterPro" id="IPR036890">
    <property type="entry name" value="HATPase_C_sf"/>
</dbReference>
<dbReference type="InterPro" id="IPR013767">
    <property type="entry name" value="PAS_fold"/>
</dbReference>
<dbReference type="Gene3D" id="3.30.450.20">
    <property type="entry name" value="PAS domain"/>
    <property type="match status" value="1"/>
</dbReference>
<keyword evidence="6 14" id="KW-0418">Kinase</keyword>
<sequence>MSGATKSGNGSGRLRILLAGEGQADLADLRELLLRAGADRLTIDCVYTREETRSQLKKSKYDLLLVDYPEGDGGARHWLGEPDGSEIQVPAVFLGEYFNNGGMEAAIQAAACQPGGCSRTVPCLGLYVLSGIETYLKQRQNRNSEEMLQKLRHSVEQSPDLVMITNSAGVLEYVNPAFEKLTGYASAEVLGQTLGILKSDQQSGELYEEMWNTVLSGKVFNGTVMNRKKNGETFVIEKAITPLRNREGRTTHFISTGRDITDQRKLESQLHQSQKMDAIGLLAGGVAHDFNNLLLVISAYAELVLDSLGAEDPSRRKMDEIITATRRAADLTRQLLAFGRKQMQSLRVLDLNTVVGEISRMLPRLIGEDIQVVFVPGQDLVKVKADPAQIEQVVMNLATNARDAMPGGGKLTIETSNVNLDQAYVQRHVIVPAGEYALLAVSDSGEGIAAEHLNHIFEPFYTTKEAGKGTGLGLATAYGIVKQSGGFIWVYSEPGQGTTFKIYLPRVVRAGKVESPPQVAQSSPHGKETVLLVEDEAAVRASTCEFLVRCGYTVVTAENGEEALRVSRDYSGPIHLMISDVVMPKMGGPKVAEQLMAERPGMKVLFVSGYAENTVLQHGKIDVAAQFLSKPFSLSTLANKIREVLETSESLAYATSSL</sequence>
<name>A0A2U3K025_9BACT</name>
<dbReference type="CDD" id="cd00082">
    <property type="entry name" value="HisKA"/>
    <property type="match status" value="1"/>
</dbReference>
<protein>
    <recommendedName>
        <fullName evidence="2">histidine kinase</fullName>
        <ecNumber evidence="2">2.7.13.3</ecNumber>
    </recommendedName>
</protein>
<keyword evidence="8" id="KW-0902">Two-component regulatory system</keyword>
<dbReference type="InterPro" id="IPR005467">
    <property type="entry name" value="His_kinase_dom"/>
</dbReference>
<keyword evidence="5" id="KW-0547">Nucleotide-binding</keyword>
<dbReference type="InterPro" id="IPR003661">
    <property type="entry name" value="HisK_dim/P_dom"/>
</dbReference>
<evidence type="ECO:0000259" key="11">
    <source>
        <dbReference type="PROSITE" id="PS50110"/>
    </source>
</evidence>
<dbReference type="Gene3D" id="1.10.287.130">
    <property type="match status" value="1"/>
</dbReference>
<dbReference type="InterPro" id="IPR011006">
    <property type="entry name" value="CheY-like_superfamily"/>
</dbReference>
<feature type="modified residue" description="4-aspartylphosphate" evidence="9">
    <location>
        <position position="580"/>
    </location>
</feature>
<dbReference type="PANTHER" id="PTHR43065:SF42">
    <property type="entry name" value="TWO-COMPONENT SENSOR PPRA"/>
    <property type="match status" value="1"/>
</dbReference>
<evidence type="ECO:0000259" key="10">
    <source>
        <dbReference type="PROSITE" id="PS50109"/>
    </source>
</evidence>
<dbReference type="EC" id="2.7.13.3" evidence="2"/>
<dbReference type="Pfam" id="PF00989">
    <property type="entry name" value="PAS"/>
    <property type="match status" value="1"/>
</dbReference>
<dbReference type="SMART" id="SM00448">
    <property type="entry name" value="REC"/>
    <property type="match status" value="1"/>
</dbReference>
<organism evidence="14 15">
    <name type="scientific">Candidatus Sulfotelmatobacter kueseliae</name>
    <dbReference type="NCBI Taxonomy" id="2042962"/>
    <lineage>
        <taxon>Bacteria</taxon>
        <taxon>Pseudomonadati</taxon>
        <taxon>Acidobacteriota</taxon>
        <taxon>Terriglobia</taxon>
        <taxon>Terriglobales</taxon>
        <taxon>Candidatus Korobacteraceae</taxon>
        <taxon>Candidatus Sulfotelmatobacter</taxon>
    </lineage>
</organism>
<dbReference type="SMART" id="SM00086">
    <property type="entry name" value="PAC"/>
    <property type="match status" value="1"/>
</dbReference>
<dbReference type="SMART" id="SM00388">
    <property type="entry name" value="HisKA"/>
    <property type="match status" value="1"/>
</dbReference>
<dbReference type="Gene3D" id="3.40.50.2300">
    <property type="match status" value="1"/>
</dbReference>
<dbReference type="InterPro" id="IPR036097">
    <property type="entry name" value="HisK_dim/P_sf"/>
</dbReference>
<evidence type="ECO:0000256" key="3">
    <source>
        <dbReference type="ARBA" id="ARBA00022553"/>
    </source>
</evidence>
<dbReference type="EMBL" id="OMOD01000015">
    <property type="protein sequence ID" value="SPF33013.1"/>
    <property type="molecule type" value="Genomic_DNA"/>
</dbReference>
<dbReference type="Pfam" id="PF00512">
    <property type="entry name" value="HisKA"/>
    <property type="match status" value="1"/>
</dbReference>
<dbReference type="AlphaFoldDB" id="A0A2U3K025"/>
<dbReference type="SMART" id="SM00091">
    <property type="entry name" value="PAS"/>
    <property type="match status" value="1"/>
</dbReference>
<dbReference type="SUPFAM" id="SSF55874">
    <property type="entry name" value="ATPase domain of HSP90 chaperone/DNA topoisomerase II/histidine kinase"/>
    <property type="match status" value="1"/>
</dbReference>
<dbReference type="PANTHER" id="PTHR43065">
    <property type="entry name" value="SENSOR HISTIDINE KINASE"/>
    <property type="match status" value="1"/>
</dbReference>
<feature type="domain" description="PAC" evidence="13">
    <location>
        <begin position="218"/>
        <end position="272"/>
    </location>
</feature>
<evidence type="ECO:0000256" key="1">
    <source>
        <dbReference type="ARBA" id="ARBA00000085"/>
    </source>
</evidence>
<dbReference type="Pfam" id="PF00072">
    <property type="entry name" value="Response_reg"/>
    <property type="match status" value="1"/>
</dbReference>
<dbReference type="PROSITE" id="PS50110">
    <property type="entry name" value="RESPONSE_REGULATORY"/>
    <property type="match status" value="1"/>
</dbReference>
<evidence type="ECO:0000256" key="2">
    <source>
        <dbReference type="ARBA" id="ARBA00012438"/>
    </source>
</evidence>
<evidence type="ECO:0000313" key="14">
    <source>
        <dbReference type="EMBL" id="SPF33013.1"/>
    </source>
</evidence>
<dbReference type="InterPro" id="IPR004358">
    <property type="entry name" value="Sig_transdc_His_kin-like_C"/>
</dbReference>
<dbReference type="InterPro" id="IPR001610">
    <property type="entry name" value="PAC"/>
</dbReference>
<dbReference type="CDD" id="cd00130">
    <property type="entry name" value="PAS"/>
    <property type="match status" value="1"/>
</dbReference>
<evidence type="ECO:0000256" key="7">
    <source>
        <dbReference type="ARBA" id="ARBA00022840"/>
    </source>
</evidence>
<dbReference type="PROSITE" id="PS50113">
    <property type="entry name" value="PAC"/>
    <property type="match status" value="1"/>
</dbReference>
<evidence type="ECO:0000256" key="5">
    <source>
        <dbReference type="ARBA" id="ARBA00022741"/>
    </source>
</evidence>
<dbReference type="PROSITE" id="PS50109">
    <property type="entry name" value="HIS_KIN"/>
    <property type="match status" value="1"/>
</dbReference>
<keyword evidence="7" id="KW-0067">ATP-binding</keyword>
<evidence type="ECO:0000259" key="12">
    <source>
        <dbReference type="PROSITE" id="PS50112"/>
    </source>
</evidence>
<gene>
    <name evidence="14" type="ORF">SBA1_1110013</name>
</gene>
<evidence type="ECO:0000256" key="4">
    <source>
        <dbReference type="ARBA" id="ARBA00022679"/>
    </source>
</evidence>
<keyword evidence="4 14" id="KW-0808">Transferase</keyword>
<dbReference type="InterPro" id="IPR003594">
    <property type="entry name" value="HATPase_dom"/>
</dbReference>
<dbReference type="PROSITE" id="PS50112">
    <property type="entry name" value="PAS"/>
    <property type="match status" value="1"/>
</dbReference>
<dbReference type="GO" id="GO:0000155">
    <property type="term" value="F:phosphorelay sensor kinase activity"/>
    <property type="evidence" value="ECO:0007669"/>
    <property type="project" value="InterPro"/>
</dbReference>
<reference evidence="15" key="1">
    <citation type="submission" date="2018-02" db="EMBL/GenBank/DDBJ databases">
        <authorList>
            <person name="Hausmann B."/>
        </authorList>
    </citation>
    <scope>NUCLEOTIDE SEQUENCE [LARGE SCALE GENOMIC DNA]</scope>
    <source>
        <strain evidence="15">Peat soil MAG SbA1</strain>
    </source>
</reference>
<dbReference type="SUPFAM" id="SSF52172">
    <property type="entry name" value="CheY-like"/>
    <property type="match status" value="1"/>
</dbReference>
<feature type="domain" description="Response regulatory" evidence="11">
    <location>
        <begin position="529"/>
        <end position="645"/>
    </location>
</feature>
<evidence type="ECO:0000259" key="13">
    <source>
        <dbReference type="PROSITE" id="PS50113"/>
    </source>
</evidence>
<evidence type="ECO:0000313" key="15">
    <source>
        <dbReference type="Proteomes" id="UP000238701"/>
    </source>
</evidence>